<dbReference type="InterPro" id="IPR005835">
    <property type="entry name" value="NTP_transferase_dom"/>
</dbReference>
<dbReference type="Pfam" id="PF00483">
    <property type="entry name" value="NTP_transferase"/>
    <property type="match status" value="1"/>
</dbReference>
<evidence type="ECO:0000313" key="5">
    <source>
        <dbReference type="Proteomes" id="UP000285744"/>
    </source>
</evidence>
<dbReference type="Proteomes" id="UP000285744">
    <property type="component" value="Unassembled WGS sequence"/>
</dbReference>
<proteinExistence type="predicted"/>
<protein>
    <submittedName>
        <fullName evidence="4">Nucleotidyl transferase</fullName>
    </submittedName>
</protein>
<evidence type="ECO:0000256" key="2">
    <source>
        <dbReference type="ARBA" id="ARBA00022695"/>
    </source>
</evidence>
<dbReference type="InterPro" id="IPR029044">
    <property type="entry name" value="Nucleotide-diphossugar_trans"/>
</dbReference>
<dbReference type="OrthoDB" id="9801810at2"/>
<evidence type="ECO:0000256" key="1">
    <source>
        <dbReference type="ARBA" id="ARBA00022679"/>
    </source>
</evidence>
<keyword evidence="1 4" id="KW-0808">Transferase</keyword>
<dbReference type="RefSeq" id="WP_120327178.1">
    <property type="nucleotide sequence ID" value="NZ_RAQQ01000003.1"/>
</dbReference>
<name>A0A420F623_9ACTN</name>
<dbReference type="GO" id="GO:0016779">
    <property type="term" value="F:nucleotidyltransferase activity"/>
    <property type="evidence" value="ECO:0007669"/>
    <property type="project" value="UniProtKB-KW"/>
</dbReference>
<sequence>MSVPAAGADGLCAVVLAAGEGTRLRPLTERLPKALCPVGNVPLLDRALARLAGLGLAGPDRVAVNACYLAGQVVAHVGDRAHLSVEPDDPLGTAGGVANLRDWIAGRPVLVGNADAYLADPAAPPGPDIAALLADWDGHEVRLLGQPAADPAAPGTFSGHAFTGFSLLPWRFVRDLPVGFGDLVRAVWRPAEAAGALRVVPYRGTFYDTGTPADYLAANLHAAGGDALVDPTATVTGDCRGSVVGAGAVVHGDVVRSVVWPGARVRAGERLYEVIRAGDDLTVPVAGSSMSDDADERRSAP</sequence>
<comment type="caution">
    <text evidence="4">The sequence shown here is derived from an EMBL/GenBank/DDBJ whole genome shotgun (WGS) entry which is preliminary data.</text>
</comment>
<evidence type="ECO:0000313" key="4">
    <source>
        <dbReference type="EMBL" id="RKF28365.1"/>
    </source>
</evidence>
<dbReference type="InterPro" id="IPR050065">
    <property type="entry name" value="GlmU-like"/>
</dbReference>
<feature type="domain" description="Nucleotidyl transferase" evidence="3">
    <location>
        <begin position="13"/>
        <end position="119"/>
    </location>
</feature>
<gene>
    <name evidence="4" type="ORF">D7I43_04885</name>
</gene>
<keyword evidence="2" id="KW-0548">Nucleotidyltransferase</keyword>
<dbReference type="PANTHER" id="PTHR43584">
    <property type="entry name" value="NUCLEOTIDYL TRANSFERASE"/>
    <property type="match status" value="1"/>
</dbReference>
<evidence type="ECO:0000259" key="3">
    <source>
        <dbReference type="Pfam" id="PF00483"/>
    </source>
</evidence>
<dbReference type="AlphaFoldDB" id="A0A420F623"/>
<dbReference type="Gene3D" id="3.90.550.10">
    <property type="entry name" value="Spore Coat Polysaccharide Biosynthesis Protein SpsA, Chain A"/>
    <property type="match status" value="1"/>
</dbReference>
<dbReference type="SUPFAM" id="SSF53448">
    <property type="entry name" value="Nucleotide-diphospho-sugar transferases"/>
    <property type="match status" value="1"/>
</dbReference>
<dbReference type="PANTHER" id="PTHR43584:SF8">
    <property type="entry name" value="N-ACETYLMURAMATE ALPHA-1-PHOSPHATE URIDYLYLTRANSFERASE"/>
    <property type="match status" value="1"/>
</dbReference>
<reference evidence="4 5" key="1">
    <citation type="journal article" date="2018" name="Int. J. Syst. Evol. Microbiol.">
        <title>Micromonospora globbae sp. nov., an endophytic actinomycete isolated from roots of Globba winitii C. H. Wright.</title>
        <authorList>
            <person name="Kuncharoen N."/>
            <person name="Pittayakhajonwut P."/>
            <person name="Tanasupawat S."/>
        </authorList>
    </citation>
    <scope>NUCLEOTIDE SEQUENCE [LARGE SCALE GENOMIC DNA]</scope>
    <source>
        <strain evidence="4 5">WPS1-2</strain>
    </source>
</reference>
<accession>A0A420F623</accession>
<organism evidence="4 5">
    <name type="scientific">Micromonospora globbae</name>
    <dbReference type="NCBI Taxonomy" id="1894969"/>
    <lineage>
        <taxon>Bacteria</taxon>
        <taxon>Bacillati</taxon>
        <taxon>Actinomycetota</taxon>
        <taxon>Actinomycetes</taxon>
        <taxon>Micromonosporales</taxon>
        <taxon>Micromonosporaceae</taxon>
        <taxon>Micromonospora</taxon>
    </lineage>
</organism>
<dbReference type="EMBL" id="RAQQ01000003">
    <property type="protein sequence ID" value="RKF28365.1"/>
    <property type="molecule type" value="Genomic_DNA"/>
</dbReference>